<dbReference type="AlphaFoldDB" id="A0A7J0DSE4"/>
<dbReference type="EMBL" id="BJWL01000376">
    <property type="protein sequence ID" value="GFS41463.1"/>
    <property type="molecule type" value="Genomic_DNA"/>
</dbReference>
<accession>A0A7J0DSE4</accession>
<protein>
    <submittedName>
        <fullName evidence="2">Uncharacterized protein</fullName>
    </submittedName>
</protein>
<dbReference type="OrthoDB" id="1748054at2759"/>
<evidence type="ECO:0000256" key="1">
    <source>
        <dbReference type="SAM" id="Coils"/>
    </source>
</evidence>
<comment type="caution">
    <text evidence="2">The sequence shown here is derived from an EMBL/GenBank/DDBJ whole genome shotgun (WGS) entry which is preliminary data.</text>
</comment>
<feature type="coiled-coil region" evidence="1">
    <location>
        <begin position="42"/>
        <end position="76"/>
    </location>
</feature>
<reference evidence="3" key="1">
    <citation type="submission" date="2019-07" db="EMBL/GenBank/DDBJ databases">
        <title>De Novo Assembly of kiwifruit Actinidia rufa.</title>
        <authorList>
            <person name="Sugita-Konishi S."/>
            <person name="Sato K."/>
            <person name="Mori E."/>
            <person name="Abe Y."/>
            <person name="Kisaki G."/>
            <person name="Hamano K."/>
            <person name="Suezawa K."/>
            <person name="Otani M."/>
            <person name="Fukuda T."/>
            <person name="Manabe T."/>
            <person name="Gomi K."/>
            <person name="Tabuchi M."/>
            <person name="Akimitsu K."/>
            <person name="Kataoka I."/>
        </authorList>
    </citation>
    <scope>NUCLEOTIDE SEQUENCE [LARGE SCALE GENOMIC DNA]</scope>
    <source>
        <strain evidence="3">cv. Fuchu</strain>
    </source>
</reference>
<dbReference type="SUPFAM" id="SSF144266">
    <property type="entry name" value="MPN010-like"/>
    <property type="match status" value="1"/>
</dbReference>
<evidence type="ECO:0000313" key="3">
    <source>
        <dbReference type="Proteomes" id="UP000585474"/>
    </source>
</evidence>
<dbReference type="Gene3D" id="6.10.250.40">
    <property type="match status" value="1"/>
</dbReference>
<gene>
    <name evidence="2" type="ORF">Acr_00g0074510</name>
</gene>
<keyword evidence="3" id="KW-1185">Reference proteome</keyword>
<proteinExistence type="predicted"/>
<keyword evidence="1" id="KW-0175">Coiled coil</keyword>
<dbReference type="Proteomes" id="UP000585474">
    <property type="component" value="Unassembled WGS sequence"/>
</dbReference>
<organism evidence="2 3">
    <name type="scientific">Actinidia rufa</name>
    <dbReference type="NCBI Taxonomy" id="165716"/>
    <lineage>
        <taxon>Eukaryota</taxon>
        <taxon>Viridiplantae</taxon>
        <taxon>Streptophyta</taxon>
        <taxon>Embryophyta</taxon>
        <taxon>Tracheophyta</taxon>
        <taxon>Spermatophyta</taxon>
        <taxon>Magnoliopsida</taxon>
        <taxon>eudicotyledons</taxon>
        <taxon>Gunneridae</taxon>
        <taxon>Pentapetalae</taxon>
        <taxon>asterids</taxon>
        <taxon>Ericales</taxon>
        <taxon>Actinidiaceae</taxon>
        <taxon>Actinidia</taxon>
    </lineage>
</organism>
<sequence length="98" mass="11164">MTQEELSIKVYGPRSGYVTGLGMRPFSSNKSIVGFGDNITYVTQLEQKVQEQANQIQEQAERIEAANNKIYELVEAKKEQGRTLARFMEYIKHQGYTG</sequence>
<evidence type="ECO:0000313" key="2">
    <source>
        <dbReference type="EMBL" id="GFS41463.1"/>
    </source>
</evidence>
<name>A0A7J0DSE4_9ERIC</name>